<keyword evidence="2" id="KW-1185">Reference proteome</keyword>
<comment type="caution">
    <text evidence="1">The sequence shown here is derived from an EMBL/GenBank/DDBJ whole genome shotgun (WGS) entry which is preliminary data.</text>
</comment>
<dbReference type="Proteomes" id="UP000264702">
    <property type="component" value="Unassembled WGS sequence"/>
</dbReference>
<name>A0A372IQ90_9BACT</name>
<dbReference type="AlphaFoldDB" id="A0A372IQ90"/>
<proteinExistence type="predicted"/>
<evidence type="ECO:0000313" key="1">
    <source>
        <dbReference type="EMBL" id="RFU17130.1"/>
    </source>
</evidence>
<protein>
    <submittedName>
        <fullName evidence="1">Uncharacterized protein</fullName>
    </submittedName>
</protein>
<reference evidence="1 2" key="1">
    <citation type="submission" date="2018-08" db="EMBL/GenBank/DDBJ databases">
        <title>Acidipila sp. 4G-K13, an acidobacterium isolated from forest soil.</title>
        <authorList>
            <person name="Gao Z.-H."/>
            <person name="Qiu L.-H."/>
        </authorList>
    </citation>
    <scope>NUCLEOTIDE SEQUENCE [LARGE SCALE GENOMIC DNA]</scope>
    <source>
        <strain evidence="1 2">4G-K13</strain>
    </source>
</reference>
<sequence length="93" mass="10646">MPQHPSVTDEYIAQLDADFEAEAERVKAAPDWPETQKRMVTGTYAYRTALDRVEQGWARDEIERELGIRTVFGKLPNPVQVIGNRRLDEEDAS</sequence>
<dbReference type="EMBL" id="QVQT01000003">
    <property type="protein sequence ID" value="RFU17130.1"/>
    <property type="molecule type" value="Genomic_DNA"/>
</dbReference>
<evidence type="ECO:0000313" key="2">
    <source>
        <dbReference type="Proteomes" id="UP000264702"/>
    </source>
</evidence>
<accession>A0A372IQ90</accession>
<organism evidence="1 2">
    <name type="scientific">Paracidobacterium acidisoli</name>
    <dbReference type="NCBI Taxonomy" id="2303751"/>
    <lineage>
        <taxon>Bacteria</taxon>
        <taxon>Pseudomonadati</taxon>
        <taxon>Acidobacteriota</taxon>
        <taxon>Terriglobia</taxon>
        <taxon>Terriglobales</taxon>
        <taxon>Acidobacteriaceae</taxon>
        <taxon>Paracidobacterium</taxon>
    </lineage>
</organism>
<gene>
    <name evidence="1" type="ORF">D0Y96_10585</name>
</gene>